<dbReference type="RefSeq" id="WP_246224950.1">
    <property type="nucleotide sequence ID" value="NZ_JAASQI010000001.1"/>
</dbReference>
<proteinExistence type="inferred from homology"/>
<dbReference type="EMBL" id="JAASQI010000001">
    <property type="protein sequence ID" value="NIJ56231.1"/>
    <property type="molecule type" value="Genomic_DNA"/>
</dbReference>
<dbReference type="Pfam" id="PF00528">
    <property type="entry name" value="BPD_transp_1"/>
    <property type="match status" value="1"/>
</dbReference>
<feature type="transmembrane region" description="Helical" evidence="8">
    <location>
        <begin position="190"/>
        <end position="208"/>
    </location>
</feature>
<evidence type="ECO:0000256" key="8">
    <source>
        <dbReference type="RuleBase" id="RU363032"/>
    </source>
</evidence>
<dbReference type="CDD" id="cd06261">
    <property type="entry name" value="TM_PBP2"/>
    <property type="match status" value="1"/>
</dbReference>
<evidence type="ECO:0000313" key="10">
    <source>
        <dbReference type="EMBL" id="NIJ56231.1"/>
    </source>
</evidence>
<dbReference type="InterPro" id="IPR035906">
    <property type="entry name" value="MetI-like_sf"/>
</dbReference>
<gene>
    <name evidence="10" type="ORF">FHS82_000044</name>
</gene>
<sequence>MSLVTVRKRREMSGLALGLYTVALLTFVMLPIVLVVIASFSSASFIQFPIRGWSLKWYVRAIEYGPFMKSLWISIQLAVASTLAGCLLGVPAALALARSRTAAARTLAAFLVAPISIPAIVLGFALLYYLSAVGIGVSFFGLWVAHTVVAIPYIARTVLAVYRSVPENLEEAAAILGASRLSTLRHVTLPMVRPGIFAGSMFAALISFDNLSLSFFFGSASATTLPVVMLSYMENQFDPAIAAISAIQMLIALAVLLLLERLYGLDTLVAA</sequence>
<evidence type="ECO:0000256" key="6">
    <source>
        <dbReference type="ARBA" id="ARBA00022989"/>
    </source>
</evidence>
<dbReference type="PROSITE" id="PS50928">
    <property type="entry name" value="ABC_TM1"/>
    <property type="match status" value="1"/>
</dbReference>
<feature type="transmembrane region" description="Helical" evidence="8">
    <location>
        <begin position="240"/>
        <end position="259"/>
    </location>
</feature>
<protein>
    <submittedName>
        <fullName evidence="10">Spermidine/putrescine transport system permease protein</fullName>
    </submittedName>
</protein>
<keyword evidence="7 8" id="KW-0472">Membrane</keyword>
<feature type="domain" description="ABC transmembrane type-1" evidence="9">
    <location>
        <begin position="71"/>
        <end position="259"/>
    </location>
</feature>
<evidence type="ECO:0000256" key="3">
    <source>
        <dbReference type="ARBA" id="ARBA00022475"/>
    </source>
</evidence>
<comment type="subcellular location">
    <subcellularLocation>
        <location evidence="1">Cell inner membrane</location>
        <topology evidence="1">Multi-pass membrane protein</topology>
    </subcellularLocation>
    <subcellularLocation>
        <location evidence="8">Cell membrane</location>
        <topology evidence="8">Multi-pass membrane protein</topology>
    </subcellularLocation>
</comment>
<reference evidence="10 11" key="1">
    <citation type="submission" date="2020-03" db="EMBL/GenBank/DDBJ databases">
        <title>Genomic Encyclopedia of Type Strains, Phase IV (KMG-IV): sequencing the most valuable type-strain genomes for metagenomic binning, comparative biology and taxonomic classification.</title>
        <authorList>
            <person name="Goeker M."/>
        </authorList>
    </citation>
    <scope>NUCLEOTIDE SEQUENCE [LARGE SCALE GENOMIC DNA]</scope>
    <source>
        <strain evidence="10 11">DSM 103870</strain>
    </source>
</reference>
<keyword evidence="3" id="KW-1003">Cell membrane</keyword>
<evidence type="ECO:0000256" key="5">
    <source>
        <dbReference type="ARBA" id="ARBA00022692"/>
    </source>
</evidence>
<feature type="transmembrane region" description="Helical" evidence="8">
    <location>
        <begin position="108"/>
        <end position="129"/>
    </location>
</feature>
<keyword evidence="2 8" id="KW-0813">Transport</keyword>
<keyword evidence="11" id="KW-1185">Reference proteome</keyword>
<dbReference type="InterPro" id="IPR000515">
    <property type="entry name" value="MetI-like"/>
</dbReference>
<evidence type="ECO:0000256" key="1">
    <source>
        <dbReference type="ARBA" id="ARBA00004429"/>
    </source>
</evidence>
<evidence type="ECO:0000259" key="9">
    <source>
        <dbReference type="PROSITE" id="PS50928"/>
    </source>
</evidence>
<keyword evidence="6 8" id="KW-1133">Transmembrane helix</keyword>
<accession>A0ABX0UTE3</accession>
<organism evidence="10 11">
    <name type="scientific">Pseudochelatococcus lubricantis</name>
    <dbReference type="NCBI Taxonomy" id="1538102"/>
    <lineage>
        <taxon>Bacteria</taxon>
        <taxon>Pseudomonadati</taxon>
        <taxon>Pseudomonadota</taxon>
        <taxon>Alphaproteobacteria</taxon>
        <taxon>Hyphomicrobiales</taxon>
        <taxon>Chelatococcaceae</taxon>
        <taxon>Pseudochelatococcus</taxon>
    </lineage>
</organism>
<dbReference type="Proteomes" id="UP001429580">
    <property type="component" value="Unassembled WGS sequence"/>
</dbReference>
<dbReference type="PANTHER" id="PTHR43357">
    <property type="entry name" value="INNER MEMBRANE ABC TRANSPORTER PERMEASE PROTEIN YDCV"/>
    <property type="match status" value="1"/>
</dbReference>
<feature type="transmembrane region" description="Helical" evidence="8">
    <location>
        <begin position="135"/>
        <end position="155"/>
    </location>
</feature>
<keyword evidence="5 8" id="KW-0812">Transmembrane</keyword>
<name>A0ABX0UTE3_9HYPH</name>
<evidence type="ECO:0000256" key="2">
    <source>
        <dbReference type="ARBA" id="ARBA00022448"/>
    </source>
</evidence>
<dbReference type="PANTHER" id="PTHR43357:SF4">
    <property type="entry name" value="INNER MEMBRANE ABC TRANSPORTER PERMEASE PROTEIN YDCV"/>
    <property type="match status" value="1"/>
</dbReference>
<comment type="similarity">
    <text evidence="8">Belongs to the binding-protein-dependent transport system permease family.</text>
</comment>
<keyword evidence="4" id="KW-0997">Cell inner membrane</keyword>
<dbReference type="SUPFAM" id="SSF161098">
    <property type="entry name" value="MetI-like"/>
    <property type="match status" value="1"/>
</dbReference>
<comment type="caution">
    <text evidence="10">The sequence shown here is derived from an EMBL/GenBank/DDBJ whole genome shotgun (WGS) entry which is preliminary data.</text>
</comment>
<evidence type="ECO:0000256" key="4">
    <source>
        <dbReference type="ARBA" id="ARBA00022519"/>
    </source>
</evidence>
<feature type="transmembrane region" description="Helical" evidence="8">
    <location>
        <begin position="70"/>
        <end position="96"/>
    </location>
</feature>
<evidence type="ECO:0000313" key="11">
    <source>
        <dbReference type="Proteomes" id="UP001429580"/>
    </source>
</evidence>
<evidence type="ECO:0000256" key="7">
    <source>
        <dbReference type="ARBA" id="ARBA00023136"/>
    </source>
</evidence>
<feature type="transmembrane region" description="Helical" evidence="8">
    <location>
        <begin position="17"/>
        <end position="50"/>
    </location>
</feature>
<dbReference type="Gene3D" id="1.10.3720.10">
    <property type="entry name" value="MetI-like"/>
    <property type="match status" value="1"/>
</dbReference>